<dbReference type="PANTHER" id="PTHR43602:SF1">
    <property type="entry name" value="ENOYL-COA HYDRATASE DOMAIN-CONTAINING PROTEIN 3, MITOCHONDRIAL"/>
    <property type="match status" value="1"/>
</dbReference>
<keyword evidence="2" id="KW-0276">Fatty acid metabolism</keyword>
<dbReference type="Proteomes" id="UP001168821">
    <property type="component" value="Unassembled WGS sequence"/>
</dbReference>
<dbReference type="Pfam" id="PF00378">
    <property type="entry name" value="ECH_1"/>
    <property type="match status" value="1"/>
</dbReference>
<comment type="function">
    <text evidence="6">May play a role in fatty acid biosynthesis and insulin sensitivity.</text>
</comment>
<reference evidence="8" key="1">
    <citation type="journal article" date="2023" name="G3 (Bethesda)">
        <title>Whole genome assemblies of Zophobas morio and Tenebrio molitor.</title>
        <authorList>
            <person name="Kaur S."/>
            <person name="Stinson S.A."/>
            <person name="diCenzo G.C."/>
        </authorList>
    </citation>
    <scope>NUCLEOTIDE SEQUENCE</scope>
    <source>
        <strain evidence="8">QUZm001</strain>
    </source>
</reference>
<dbReference type="InterPro" id="IPR014748">
    <property type="entry name" value="Enoyl-CoA_hydra_C"/>
</dbReference>
<dbReference type="InterPro" id="IPR001753">
    <property type="entry name" value="Enoyl-CoA_hydra/iso"/>
</dbReference>
<comment type="subcellular location">
    <subcellularLocation>
        <location evidence="1">Mitochondrion</location>
    </subcellularLocation>
</comment>
<evidence type="ECO:0000256" key="6">
    <source>
        <dbReference type="ARBA" id="ARBA00037410"/>
    </source>
</evidence>
<keyword evidence="4" id="KW-0443">Lipid metabolism</keyword>
<organism evidence="8 9">
    <name type="scientific">Zophobas morio</name>
    <dbReference type="NCBI Taxonomy" id="2755281"/>
    <lineage>
        <taxon>Eukaryota</taxon>
        <taxon>Metazoa</taxon>
        <taxon>Ecdysozoa</taxon>
        <taxon>Arthropoda</taxon>
        <taxon>Hexapoda</taxon>
        <taxon>Insecta</taxon>
        <taxon>Pterygota</taxon>
        <taxon>Neoptera</taxon>
        <taxon>Endopterygota</taxon>
        <taxon>Coleoptera</taxon>
        <taxon>Polyphaga</taxon>
        <taxon>Cucujiformia</taxon>
        <taxon>Tenebrionidae</taxon>
        <taxon>Zophobas</taxon>
    </lineage>
</organism>
<evidence type="ECO:0000256" key="3">
    <source>
        <dbReference type="ARBA" id="ARBA00022946"/>
    </source>
</evidence>
<accession>A0AA38M714</accession>
<evidence type="ECO:0000256" key="7">
    <source>
        <dbReference type="ARBA" id="ARBA00040545"/>
    </source>
</evidence>
<evidence type="ECO:0000256" key="1">
    <source>
        <dbReference type="ARBA" id="ARBA00004173"/>
    </source>
</evidence>
<evidence type="ECO:0000256" key="2">
    <source>
        <dbReference type="ARBA" id="ARBA00022832"/>
    </source>
</evidence>
<dbReference type="AlphaFoldDB" id="A0AA38M714"/>
<sequence>MFARPFYHLKHSLHLGARNSSNFVHATVQHGIANLVMDDHDTRNALSIKMMQELIQKITEFESANTTRVIVLGSANSIFSTGHDLKEMSPERSPEEHAKVFQLATQLMYKIIDSPVPIIAKVDGIAVAAGCQLVAQCDLAFCSKKSSFSTPGIHFGVFCSTPGIALARVVPKATALKLLYSGITIGAKEAEEKGLITQISENNLDEDVKAVCDQIVKKSRTVVELGKRFYYQQVDLSLKEAYKMGAQVMVDNLSLEDGKEGVRAFIEKRKPSWKHR</sequence>
<dbReference type="GO" id="GO:0005739">
    <property type="term" value="C:mitochondrion"/>
    <property type="evidence" value="ECO:0007669"/>
    <property type="project" value="UniProtKB-SubCell"/>
</dbReference>
<dbReference type="PANTHER" id="PTHR43602">
    <property type="match status" value="1"/>
</dbReference>
<protein>
    <recommendedName>
        <fullName evidence="7">Enoyl-CoA hydratase domain-containing protein 3, mitochondrial</fullName>
    </recommendedName>
</protein>
<evidence type="ECO:0000313" key="9">
    <source>
        <dbReference type="Proteomes" id="UP001168821"/>
    </source>
</evidence>
<keyword evidence="9" id="KW-1185">Reference proteome</keyword>
<dbReference type="Gene3D" id="3.90.226.10">
    <property type="entry name" value="2-enoyl-CoA Hydratase, Chain A, domain 1"/>
    <property type="match status" value="1"/>
</dbReference>
<dbReference type="GO" id="GO:0006631">
    <property type="term" value="P:fatty acid metabolic process"/>
    <property type="evidence" value="ECO:0007669"/>
    <property type="project" value="UniProtKB-KW"/>
</dbReference>
<evidence type="ECO:0000256" key="5">
    <source>
        <dbReference type="ARBA" id="ARBA00023128"/>
    </source>
</evidence>
<evidence type="ECO:0000256" key="4">
    <source>
        <dbReference type="ARBA" id="ARBA00023098"/>
    </source>
</evidence>
<proteinExistence type="predicted"/>
<dbReference type="EMBL" id="JALNTZ010000007">
    <property type="protein sequence ID" value="KAJ3645037.1"/>
    <property type="molecule type" value="Genomic_DNA"/>
</dbReference>
<dbReference type="GO" id="GO:0016836">
    <property type="term" value="F:hydro-lyase activity"/>
    <property type="evidence" value="ECO:0007669"/>
    <property type="project" value="TreeGrafter"/>
</dbReference>
<dbReference type="Gene3D" id="1.10.12.10">
    <property type="entry name" value="Lyase 2-enoyl-coa Hydratase, Chain A, domain 2"/>
    <property type="match status" value="1"/>
</dbReference>
<dbReference type="SUPFAM" id="SSF52096">
    <property type="entry name" value="ClpP/crotonase"/>
    <property type="match status" value="1"/>
</dbReference>
<dbReference type="InterPro" id="IPR052377">
    <property type="entry name" value="Mitochondrial_ECH-domain"/>
</dbReference>
<name>A0AA38M714_9CUCU</name>
<keyword evidence="5" id="KW-0496">Mitochondrion</keyword>
<gene>
    <name evidence="8" type="ORF">Zmor_022727</name>
</gene>
<dbReference type="CDD" id="cd06558">
    <property type="entry name" value="crotonase-like"/>
    <property type="match status" value="1"/>
</dbReference>
<comment type="caution">
    <text evidence="8">The sequence shown here is derived from an EMBL/GenBank/DDBJ whole genome shotgun (WGS) entry which is preliminary data.</text>
</comment>
<dbReference type="InterPro" id="IPR029045">
    <property type="entry name" value="ClpP/crotonase-like_dom_sf"/>
</dbReference>
<evidence type="ECO:0000313" key="8">
    <source>
        <dbReference type="EMBL" id="KAJ3645037.1"/>
    </source>
</evidence>
<keyword evidence="3" id="KW-0809">Transit peptide</keyword>